<reference evidence="1" key="1">
    <citation type="submission" date="2019-08" db="EMBL/GenBank/DDBJ databases">
        <authorList>
            <person name="Kucharzyk K."/>
            <person name="Murdoch R.W."/>
            <person name="Higgins S."/>
            <person name="Loffler F."/>
        </authorList>
    </citation>
    <scope>NUCLEOTIDE SEQUENCE</scope>
</reference>
<comment type="caution">
    <text evidence="1">The sequence shown here is derived from an EMBL/GenBank/DDBJ whole genome shotgun (WGS) entry which is preliminary data.</text>
</comment>
<evidence type="ECO:0000313" key="1">
    <source>
        <dbReference type="EMBL" id="MPL54909.1"/>
    </source>
</evidence>
<organism evidence="1">
    <name type="scientific">bioreactor metagenome</name>
    <dbReference type="NCBI Taxonomy" id="1076179"/>
    <lineage>
        <taxon>unclassified sequences</taxon>
        <taxon>metagenomes</taxon>
        <taxon>ecological metagenomes</taxon>
    </lineage>
</organism>
<dbReference type="EMBL" id="VSSQ01000001">
    <property type="protein sequence ID" value="MPL54909.1"/>
    <property type="molecule type" value="Genomic_DNA"/>
</dbReference>
<dbReference type="AlphaFoldDB" id="A0A644SJR4"/>
<proteinExistence type="predicted"/>
<name>A0A644SJR4_9ZZZZ</name>
<accession>A0A644SJR4</accession>
<protein>
    <submittedName>
        <fullName evidence="1">Uncharacterized protein</fullName>
    </submittedName>
</protein>
<sequence length="139" mass="15409">MSYLINGREYEWADLTVIAGGSDMIEMRGISWKRKIEREHIHAKGRDPYAIQSGNITPDGELTLLKSGYDKLAKAGGGSVLGLNIDLMLSYGNPSEGNAMTTKRITNVRFTEEGEDWKQGDKFTEVKLPFLALKIISNG</sequence>
<gene>
    <name evidence="1" type="ORF">SDC9_00375</name>
</gene>